<gene>
    <name evidence="7" type="ORF">UFOPK2106_00036</name>
</gene>
<evidence type="ECO:0000313" key="7">
    <source>
        <dbReference type="EMBL" id="CAB4627664.1"/>
    </source>
</evidence>
<evidence type="ECO:0000256" key="2">
    <source>
        <dbReference type="ARBA" id="ARBA00022679"/>
    </source>
</evidence>
<evidence type="ECO:0000256" key="3">
    <source>
        <dbReference type="ARBA" id="ARBA00022741"/>
    </source>
</evidence>
<dbReference type="InterPro" id="IPR002173">
    <property type="entry name" value="Carboh/pur_kinase_PfkB_CS"/>
</dbReference>
<evidence type="ECO:0000256" key="1">
    <source>
        <dbReference type="ARBA" id="ARBA00010688"/>
    </source>
</evidence>
<name>A0A6J6ITA8_9ZZZZ</name>
<feature type="domain" description="Carbohydrate kinase PfkB" evidence="6">
    <location>
        <begin position="1"/>
        <end position="284"/>
    </location>
</feature>
<dbReference type="SUPFAM" id="SSF53613">
    <property type="entry name" value="Ribokinase-like"/>
    <property type="match status" value="1"/>
</dbReference>
<dbReference type="AlphaFoldDB" id="A0A6J6ITA8"/>
<reference evidence="7" key="1">
    <citation type="submission" date="2020-05" db="EMBL/GenBank/DDBJ databases">
        <authorList>
            <person name="Chiriac C."/>
            <person name="Salcher M."/>
            <person name="Ghai R."/>
            <person name="Kavagutti S V."/>
        </authorList>
    </citation>
    <scope>NUCLEOTIDE SEQUENCE</scope>
</reference>
<dbReference type="Gene3D" id="3.40.1190.20">
    <property type="match status" value="1"/>
</dbReference>
<dbReference type="PANTHER" id="PTHR43085">
    <property type="entry name" value="HEXOKINASE FAMILY MEMBER"/>
    <property type="match status" value="1"/>
</dbReference>
<organism evidence="7">
    <name type="scientific">freshwater metagenome</name>
    <dbReference type="NCBI Taxonomy" id="449393"/>
    <lineage>
        <taxon>unclassified sequences</taxon>
        <taxon>metagenomes</taxon>
        <taxon>ecological metagenomes</taxon>
    </lineage>
</organism>
<dbReference type="PROSITE" id="PS00583">
    <property type="entry name" value="PFKB_KINASES_1"/>
    <property type="match status" value="1"/>
</dbReference>
<dbReference type="GO" id="GO:0005524">
    <property type="term" value="F:ATP binding"/>
    <property type="evidence" value="ECO:0007669"/>
    <property type="project" value="UniProtKB-KW"/>
</dbReference>
<keyword evidence="4" id="KW-0418">Kinase</keyword>
<dbReference type="InterPro" id="IPR011611">
    <property type="entry name" value="PfkB_dom"/>
</dbReference>
<sequence>MSKILVIGDVIEDVIVIPESEIRPNTDTNSTIHKSMGGQAANVASWLAYLGVHTRFVGCVGLTDVRKLDAELSQHGIETALQSSAKPTGSLVVLVQGESRSMLTDRGANLDLNLRAIDPTGFSVVYLSGYSLLGREVDEVRDFAARVRLAGALLAMDPGSYGFIKDYGVTEFKELISEADLIFPNLEEDQLLGLSGKVSLNVVTKGHNGAEAIWADGQSVKVEGRATESKDPTGAGDAFCAGFLARLVSEPGVQQLTREAVHLALELGVEAGSRAVQLVGARPSFNSGV</sequence>
<dbReference type="Pfam" id="PF00294">
    <property type="entry name" value="PfkB"/>
    <property type="match status" value="1"/>
</dbReference>
<proteinExistence type="inferred from homology"/>
<dbReference type="PANTHER" id="PTHR43085:SF1">
    <property type="entry name" value="PSEUDOURIDINE KINASE-RELATED"/>
    <property type="match status" value="1"/>
</dbReference>
<evidence type="ECO:0000259" key="6">
    <source>
        <dbReference type="Pfam" id="PF00294"/>
    </source>
</evidence>
<evidence type="ECO:0000256" key="4">
    <source>
        <dbReference type="ARBA" id="ARBA00022777"/>
    </source>
</evidence>
<protein>
    <submittedName>
        <fullName evidence="7">Unannotated protein</fullName>
    </submittedName>
</protein>
<keyword evidence="2" id="KW-0808">Transferase</keyword>
<accession>A0A6J6ITA8</accession>
<dbReference type="InterPro" id="IPR050306">
    <property type="entry name" value="PfkB_Carbo_kinase"/>
</dbReference>
<dbReference type="GO" id="GO:0016301">
    <property type="term" value="F:kinase activity"/>
    <property type="evidence" value="ECO:0007669"/>
    <property type="project" value="UniProtKB-KW"/>
</dbReference>
<keyword evidence="5" id="KW-0067">ATP-binding</keyword>
<dbReference type="EMBL" id="CAEZVS010000002">
    <property type="protein sequence ID" value="CAB4627664.1"/>
    <property type="molecule type" value="Genomic_DNA"/>
</dbReference>
<comment type="similarity">
    <text evidence="1">Belongs to the carbohydrate kinase PfkB family.</text>
</comment>
<dbReference type="PROSITE" id="PS00584">
    <property type="entry name" value="PFKB_KINASES_2"/>
    <property type="match status" value="1"/>
</dbReference>
<keyword evidence="3" id="KW-0547">Nucleotide-binding</keyword>
<dbReference type="InterPro" id="IPR029056">
    <property type="entry name" value="Ribokinase-like"/>
</dbReference>
<evidence type="ECO:0000256" key="5">
    <source>
        <dbReference type="ARBA" id="ARBA00022840"/>
    </source>
</evidence>